<reference evidence="16" key="1">
    <citation type="journal article" date="2023" name="Plant J.">
        <title>Genome sequences and population genomics provide insights into the demographic history, inbreeding, and mutation load of two 'living fossil' tree species of Dipteronia.</title>
        <authorList>
            <person name="Feng Y."/>
            <person name="Comes H.P."/>
            <person name="Chen J."/>
            <person name="Zhu S."/>
            <person name="Lu R."/>
            <person name="Zhang X."/>
            <person name="Li P."/>
            <person name="Qiu J."/>
            <person name="Olsen K.M."/>
            <person name="Qiu Y."/>
        </authorList>
    </citation>
    <scope>NUCLEOTIDE SEQUENCE</scope>
    <source>
        <strain evidence="16">KIB01</strain>
    </source>
</reference>
<evidence type="ECO:0000256" key="7">
    <source>
        <dbReference type="ARBA" id="ARBA00023008"/>
    </source>
</evidence>
<dbReference type="InterPro" id="IPR036460">
    <property type="entry name" value="Cu_amine_oxidase_C_sf"/>
</dbReference>
<dbReference type="InterPro" id="IPR015800">
    <property type="entry name" value="Cu_amine_oxidase_N2"/>
</dbReference>
<dbReference type="GO" id="GO:0009733">
    <property type="term" value="P:response to auxin"/>
    <property type="evidence" value="ECO:0007669"/>
    <property type="project" value="UniProtKB-ARBA"/>
</dbReference>
<dbReference type="InterPro" id="IPR049948">
    <property type="entry name" value="Cu_Am_ox_TPQ-bd"/>
</dbReference>
<dbReference type="Gene3D" id="3.10.450.40">
    <property type="match status" value="2"/>
</dbReference>
<dbReference type="SUPFAM" id="SSF54416">
    <property type="entry name" value="Amine oxidase N-terminal region"/>
    <property type="match status" value="2"/>
</dbReference>
<keyword evidence="6 11" id="KW-0560">Oxidoreductase</keyword>
<evidence type="ECO:0000313" key="17">
    <source>
        <dbReference type="Proteomes" id="UP001280121"/>
    </source>
</evidence>
<dbReference type="Pfam" id="PF01179">
    <property type="entry name" value="Cu_amine_oxid"/>
    <property type="match status" value="1"/>
</dbReference>
<proteinExistence type="inferred from homology"/>
<comment type="similarity">
    <text evidence="2 11">Belongs to the copper/topaquinone oxidase family.</text>
</comment>
<dbReference type="Gene3D" id="2.70.98.20">
    <property type="entry name" value="Copper amine oxidase, catalytic domain"/>
    <property type="match status" value="1"/>
</dbReference>
<dbReference type="GO" id="GO:0009611">
    <property type="term" value="P:response to wounding"/>
    <property type="evidence" value="ECO:0007669"/>
    <property type="project" value="UniProtKB-ARBA"/>
</dbReference>
<evidence type="ECO:0000256" key="2">
    <source>
        <dbReference type="ARBA" id="ARBA00007983"/>
    </source>
</evidence>
<dbReference type="GO" id="GO:0052595">
    <property type="term" value="F:aliphatic amine oxidase activity"/>
    <property type="evidence" value="ECO:0007669"/>
    <property type="project" value="UniProtKB-ARBA"/>
</dbReference>
<keyword evidence="4 11" id="KW-0479">Metal-binding</keyword>
<keyword evidence="17" id="KW-1185">Reference proteome</keyword>
<feature type="domain" description="Copper amine oxidase N2-terminal" evidence="14">
    <location>
        <begin position="26"/>
        <end position="113"/>
    </location>
</feature>
<name>A0AAD9WYP5_9ROSI</name>
<dbReference type="AlphaFoldDB" id="A0AAD9WYP5"/>
<evidence type="ECO:0000259" key="15">
    <source>
        <dbReference type="Pfam" id="PF02728"/>
    </source>
</evidence>
<comment type="cofactor">
    <cofactor evidence="11">
        <name>Cu cation</name>
        <dbReference type="ChEBI" id="CHEBI:23378"/>
    </cofactor>
    <text evidence="11">Contains 1 topaquinone per subunit.</text>
</comment>
<evidence type="ECO:0000256" key="3">
    <source>
        <dbReference type="ARBA" id="ARBA00011738"/>
    </source>
</evidence>
<feature type="active site" description="Proton acceptor" evidence="9">
    <location>
        <position position="324"/>
    </location>
</feature>
<dbReference type="EMBL" id="JANJYI010000006">
    <property type="protein sequence ID" value="KAK2646995.1"/>
    <property type="molecule type" value="Genomic_DNA"/>
</dbReference>
<evidence type="ECO:0000259" key="13">
    <source>
        <dbReference type="Pfam" id="PF01179"/>
    </source>
</evidence>
<sequence>MSSKSKTMLIFLLQFLLFIIPSDQYHPLDSLTPDEFTQVRTIVTKTYPCSSNIHNLTFQYVGLEEPTKPLVLSWLNNTTSADPPRQAFVIARIDRETHELIVDLSKQSIVSDQVYNGYGYPPLTIEDQVNADKLPYAYPPFVASMAKRGLKLEEVICESSSVGWYGEETKKNDKKRIVNVLCFYLDGTVNIYMRPIEGITMTVDVEEMKIIGYEDRYIVTVPKADGTDYRESEMKPPFRPPLKGITVVQPDGPSFTVDGHIIRWAGWEFHLSFDARAGPIISLASIFDIEIQQYRQVVYKAHVSELFVPYMDPTEDWYYRTFLDAGEYGYGLSTLPLEQFRDCPANAIFMDVYFAGQDGLPVQMPNGFCIFERYAGDVMWRHTEVVLGKPVREVRQEVSLVVRNVATVGNYDYVNDWEFLQSGTIKVEVGLTGTLEVKGTKYTHTDQIEEEVYGTLLSENTIGVNHDHFLNYRIDLDVDGDANSLVKSKMQTTSVTDQRSPRKSYWKVDSQTAKTESDARIKLGLEAPANLLFVNPNKKTRLGNPIGYRLIPGAVVGPLLSDDDYSQMRAAFTKYNVWVTRYNQSEKWAGGLYAYQSHGDDTLAAWSDRNRSIENEDIVLWYTLGFHHEPYQEDFPVMPTLSGGFELRPSNFFESNPVLKVKQPKDISGLVAPH</sequence>
<dbReference type="Proteomes" id="UP001280121">
    <property type="component" value="Unassembled WGS sequence"/>
</dbReference>
<feature type="modified residue" description="2',4',5'-topaquinone" evidence="10">
    <location>
        <position position="411"/>
    </location>
</feature>
<dbReference type="PROSITE" id="PS01164">
    <property type="entry name" value="COPPER_AMINE_OXID_1"/>
    <property type="match status" value="1"/>
</dbReference>
<dbReference type="FunFam" id="3.10.450.40:FF:000005">
    <property type="entry name" value="Amine oxidase"/>
    <property type="match status" value="1"/>
</dbReference>
<feature type="signal peptide" evidence="12">
    <location>
        <begin position="1"/>
        <end position="24"/>
    </location>
</feature>
<dbReference type="GO" id="GO:0005507">
    <property type="term" value="F:copper ion binding"/>
    <property type="evidence" value="ECO:0007669"/>
    <property type="project" value="InterPro"/>
</dbReference>
<dbReference type="GO" id="GO:0008131">
    <property type="term" value="F:primary methylamine oxidase activity"/>
    <property type="evidence" value="ECO:0007669"/>
    <property type="project" value="InterPro"/>
</dbReference>
<dbReference type="FunFam" id="2.70.98.20:FF:000004">
    <property type="entry name" value="Amine oxidase"/>
    <property type="match status" value="1"/>
</dbReference>
<gene>
    <name evidence="16" type="ORF">Ddye_022190</name>
</gene>
<evidence type="ECO:0000313" key="16">
    <source>
        <dbReference type="EMBL" id="KAK2646995.1"/>
    </source>
</evidence>
<protein>
    <recommendedName>
        <fullName evidence="11">Amine oxidase</fullName>
        <ecNumber evidence="11">1.4.3.-</ecNumber>
    </recommendedName>
</protein>
<accession>A0AAD9WYP5</accession>
<feature type="active site" description="Schiff-base intermediate with substrate; via topaquinone" evidence="9">
    <location>
        <position position="411"/>
    </location>
</feature>
<evidence type="ECO:0000259" key="14">
    <source>
        <dbReference type="Pfam" id="PF02727"/>
    </source>
</evidence>
<dbReference type="InterPro" id="IPR015798">
    <property type="entry name" value="Cu_amine_oxidase_C"/>
</dbReference>
<evidence type="ECO:0000256" key="11">
    <source>
        <dbReference type="RuleBase" id="RU000672"/>
    </source>
</evidence>
<comment type="subunit">
    <text evidence="3">Homodimer.</text>
</comment>
<comment type="PTM">
    <text evidence="10 11">Topaquinone (TPQ) is generated by copper-dependent autoxidation of a specific tyrosyl residue.</text>
</comment>
<evidence type="ECO:0000256" key="4">
    <source>
        <dbReference type="ARBA" id="ARBA00022723"/>
    </source>
</evidence>
<dbReference type="InterPro" id="IPR016182">
    <property type="entry name" value="Cu_amine_oxidase_N-reg"/>
</dbReference>
<feature type="chain" id="PRO_5041992597" description="Amine oxidase" evidence="12">
    <location>
        <begin position="25"/>
        <end position="674"/>
    </location>
</feature>
<evidence type="ECO:0000256" key="8">
    <source>
        <dbReference type="ARBA" id="ARBA00023157"/>
    </source>
</evidence>
<evidence type="ECO:0000256" key="12">
    <source>
        <dbReference type="SAM" id="SignalP"/>
    </source>
</evidence>
<dbReference type="SUPFAM" id="SSF49998">
    <property type="entry name" value="Amine oxidase catalytic domain"/>
    <property type="match status" value="1"/>
</dbReference>
<keyword evidence="12" id="KW-0732">Signal</keyword>
<dbReference type="GO" id="GO:0009753">
    <property type="term" value="P:response to jasmonic acid"/>
    <property type="evidence" value="ECO:0007669"/>
    <property type="project" value="UniProtKB-ARBA"/>
</dbReference>
<evidence type="ECO:0000256" key="6">
    <source>
        <dbReference type="ARBA" id="ARBA00023002"/>
    </source>
</evidence>
<organism evidence="16 17">
    <name type="scientific">Dipteronia dyeriana</name>
    <dbReference type="NCBI Taxonomy" id="168575"/>
    <lineage>
        <taxon>Eukaryota</taxon>
        <taxon>Viridiplantae</taxon>
        <taxon>Streptophyta</taxon>
        <taxon>Embryophyta</taxon>
        <taxon>Tracheophyta</taxon>
        <taxon>Spermatophyta</taxon>
        <taxon>Magnoliopsida</taxon>
        <taxon>eudicotyledons</taxon>
        <taxon>Gunneridae</taxon>
        <taxon>Pentapetalae</taxon>
        <taxon>rosids</taxon>
        <taxon>malvids</taxon>
        <taxon>Sapindales</taxon>
        <taxon>Sapindaceae</taxon>
        <taxon>Hippocastanoideae</taxon>
        <taxon>Acereae</taxon>
        <taxon>Dipteronia</taxon>
    </lineage>
</organism>
<dbReference type="GO" id="GO:1904585">
    <property type="term" value="P:response to putrescine"/>
    <property type="evidence" value="ECO:0007669"/>
    <property type="project" value="UniProtKB-ARBA"/>
</dbReference>
<dbReference type="GO" id="GO:0009751">
    <property type="term" value="P:response to salicylic acid"/>
    <property type="evidence" value="ECO:0007669"/>
    <property type="project" value="UniProtKB-ARBA"/>
</dbReference>
<dbReference type="PANTHER" id="PTHR10638:SF71">
    <property type="entry name" value="AMINE OXIDASE"/>
    <property type="match status" value="1"/>
</dbReference>
<dbReference type="EC" id="1.4.3.-" evidence="11"/>
<evidence type="ECO:0000256" key="9">
    <source>
        <dbReference type="PIRSR" id="PIRSR600269-50"/>
    </source>
</evidence>
<evidence type="ECO:0000256" key="10">
    <source>
        <dbReference type="PIRSR" id="PIRSR600269-51"/>
    </source>
</evidence>
<keyword evidence="8" id="KW-1015">Disulfide bond</keyword>
<dbReference type="GO" id="GO:0009737">
    <property type="term" value="P:response to abscisic acid"/>
    <property type="evidence" value="ECO:0007669"/>
    <property type="project" value="UniProtKB-ARBA"/>
</dbReference>
<dbReference type="GO" id="GO:0009308">
    <property type="term" value="P:amine metabolic process"/>
    <property type="evidence" value="ECO:0007669"/>
    <property type="project" value="UniProtKB-UniRule"/>
</dbReference>
<dbReference type="GO" id="GO:0048038">
    <property type="term" value="F:quinone binding"/>
    <property type="evidence" value="ECO:0007669"/>
    <property type="project" value="InterPro"/>
</dbReference>
<dbReference type="FunFam" id="3.10.450.40:FF:000012">
    <property type="entry name" value="Amine oxidase"/>
    <property type="match status" value="1"/>
</dbReference>
<dbReference type="InterPro" id="IPR015802">
    <property type="entry name" value="Cu_amine_oxidase_N3"/>
</dbReference>
<dbReference type="InterPro" id="IPR000269">
    <property type="entry name" value="Cu_amine_oxidase"/>
</dbReference>
<dbReference type="PANTHER" id="PTHR10638">
    <property type="entry name" value="COPPER AMINE OXIDASE"/>
    <property type="match status" value="1"/>
</dbReference>
<comment type="cofactor">
    <cofactor evidence="1">
        <name>Cu cation</name>
        <dbReference type="ChEBI" id="CHEBI:23378"/>
    </cofactor>
</comment>
<evidence type="ECO:0000256" key="5">
    <source>
        <dbReference type="ARBA" id="ARBA00022772"/>
    </source>
</evidence>
<keyword evidence="5 9" id="KW-0801">TPQ</keyword>
<feature type="domain" description="Copper amine oxidase catalytic" evidence="13">
    <location>
        <begin position="246"/>
        <end position="659"/>
    </location>
</feature>
<dbReference type="Pfam" id="PF02727">
    <property type="entry name" value="Cu_amine_oxidN2"/>
    <property type="match status" value="1"/>
</dbReference>
<comment type="caution">
    <text evidence="16">The sequence shown here is derived from an EMBL/GenBank/DDBJ whole genome shotgun (WGS) entry which is preliminary data.</text>
</comment>
<evidence type="ECO:0000256" key="1">
    <source>
        <dbReference type="ARBA" id="ARBA00001935"/>
    </source>
</evidence>
<dbReference type="Pfam" id="PF02728">
    <property type="entry name" value="Cu_amine_oxidN3"/>
    <property type="match status" value="1"/>
</dbReference>
<dbReference type="GO" id="GO:0009414">
    <property type="term" value="P:response to water deprivation"/>
    <property type="evidence" value="ECO:0007669"/>
    <property type="project" value="UniProtKB-ARBA"/>
</dbReference>
<keyword evidence="7 11" id="KW-0186">Copper</keyword>
<feature type="domain" description="Copper amine oxidase N3-terminal" evidence="15">
    <location>
        <begin position="121"/>
        <end position="217"/>
    </location>
</feature>